<sequence>MKKLSLCLFCCSAAERRPGSGASPWASSLQEVVVVVVVLVLVVEEGGQHRLRGQARVVPGWPRTSQRLGPGLHAHVEVQRQVSMAEIQNRRLTPVRRQSAQLPRYLDRKQEEETRTLVVIKRCEFTSEFSGESSVLDGKETLMDASGSAQPEAALLAAGQ</sequence>
<evidence type="ECO:0000256" key="1">
    <source>
        <dbReference type="SAM" id="MobiDB-lite"/>
    </source>
</evidence>
<dbReference type="AlphaFoldDB" id="A0A6G0ILZ2"/>
<dbReference type="Proteomes" id="UP000424527">
    <property type="component" value="Unassembled WGS sequence"/>
</dbReference>
<protein>
    <submittedName>
        <fullName evidence="2">Uncharacterized protein</fullName>
    </submittedName>
</protein>
<dbReference type="EMBL" id="REGW02000009">
    <property type="protein sequence ID" value="KAE8292535.1"/>
    <property type="molecule type" value="Genomic_DNA"/>
</dbReference>
<reference evidence="2 3" key="1">
    <citation type="submission" date="2019-07" db="EMBL/GenBank/DDBJ databases">
        <title>Chromosome genome assembly for large yellow croaker.</title>
        <authorList>
            <person name="Xiao S."/>
        </authorList>
    </citation>
    <scope>NUCLEOTIDE SEQUENCE [LARGE SCALE GENOMIC DNA]</scope>
    <source>
        <strain evidence="2">JMULYC20181020</strain>
        <tissue evidence="2">Muscle</tissue>
    </source>
</reference>
<evidence type="ECO:0000313" key="2">
    <source>
        <dbReference type="EMBL" id="KAE8292535.1"/>
    </source>
</evidence>
<comment type="caution">
    <text evidence="2">The sequence shown here is derived from an EMBL/GenBank/DDBJ whole genome shotgun (WGS) entry which is preliminary data.</text>
</comment>
<name>A0A6G0ILZ2_LARCR</name>
<gene>
    <name evidence="2" type="ORF">D5F01_LYC09905</name>
</gene>
<feature type="region of interest" description="Disordered" evidence="1">
    <location>
        <begin position="141"/>
        <end position="160"/>
    </location>
</feature>
<proteinExistence type="predicted"/>
<evidence type="ECO:0000313" key="3">
    <source>
        <dbReference type="Proteomes" id="UP000424527"/>
    </source>
</evidence>
<keyword evidence="3" id="KW-1185">Reference proteome</keyword>
<accession>A0A6G0ILZ2</accession>
<organism evidence="2 3">
    <name type="scientific">Larimichthys crocea</name>
    <name type="common">Large yellow croaker</name>
    <name type="synonym">Pseudosciaena crocea</name>
    <dbReference type="NCBI Taxonomy" id="215358"/>
    <lineage>
        <taxon>Eukaryota</taxon>
        <taxon>Metazoa</taxon>
        <taxon>Chordata</taxon>
        <taxon>Craniata</taxon>
        <taxon>Vertebrata</taxon>
        <taxon>Euteleostomi</taxon>
        <taxon>Actinopterygii</taxon>
        <taxon>Neopterygii</taxon>
        <taxon>Teleostei</taxon>
        <taxon>Neoteleostei</taxon>
        <taxon>Acanthomorphata</taxon>
        <taxon>Eupercaria</taxon>
        <taxon>Sciaenidae</taxon>
        <taxon>Larimichthys</taxon>
    </lineage>
</organism>